<protein>
    <recommendedName>
        <fullName evidence="3">SWIM-type domain-containing protein</fullName>
    </recommendedName>
</protein>
<accession>A0A348FXY4</accession>
<dbReference type="OrthoDB" id="9814088at2"/>
<dbReference type="AlphaFoldDB" id="A0A348FXY4"/>
<keyword evidence="1" id="KW-0862">Zinc</keyword>
<proteinExistence type="predicted"/>
<evidence type="ECO:0000256" key="1">
    <source>
        <dbReference type="PROSITE-ProRule" id="PRU00325"/>
    </source>
</evidence>
<evidence type="ECO:0000313" key="5">
    <source>
        <dbReference type="Proteomes" id="UP000266934"/>
    </source>
</evidence>
<keyword evidence="5" id="KW-1185">Reference proteome</keyword>
<evidence type="ECO:0000313" key="4">
    <source>
        <dbReference type="EMBL" id="BBF92167.1"/>
    </source>
</evidence>
<dbReference type="GO" id="GO:0008270">
    <property type="term" value="F:zinc ion binding"/>
    <property type="evidence" value="ECO:0007669"/>
    <property type="project" value="UniProtKB-KW"/>
</dbReference>
<evidence type="ECO:0000256" key="2">
    <source>
        <dbReference type="SAM" id="MobiDB-lite"/>
    </source>
</evidence>
<dbReference type="EMBL" id="AP018907">
    <property type="protein sequence ID" value="BBF92167.1"/>
    <property type="molecule type" value="Genomic_DNA"/>
</dbReference>
<feature type="domain" description="SWIM-type" evidence="3">
    <location>
        <begin position="87"/>
        <end position="125"/>
    </location>
</feature>
<organism evidence="4 5">
    <name type="scientific">Blastochloris tepida</name>
    <dbReference type="NCBI Taxonomy" id="2233851"/>
    <lineage>
        <taxon>Bacteria</taxon>
        <taxon>Pseudomonadati</taxon>
        <taxon>Pseudomonadota</taxon>
        <taxon>Alphaproteobacteria</taxon>
        <taxon>Hyphomicrobiales</taxon>
        <taxon>Blastochloridaceae</taxon>
        <taxon>Blastochloris</taxon>
    </lineage>
</organism>
<gene>
    <name evidence="4" type="ORF">BLTE_08520</name>
</gene>
<keyword evidence="1" id="KW-0863">Zinc-finger</keyword>
<dbReference type="KEGG" id="blag:BLTE_08520"/>
<sequence length="181" mass="19618">MAKELRTKTNGRTRPGKAAMRTVAKKGGRARAVLDRPALQGWNTTDDEEIALRRWRGTTEIVAIEAIEVDHPVFGTFKTRSETGGAYEVEIRDLKGFSNSCGCIDHRVNGLGTCKHVEGGLAALHRRGAEAFRVAATAGPMRVEIRGGTASGARTGSIGSHINSPRRWRSPARCGRLRGSR</sequence>
<dbReference type="InterPro" id="IPR007527">
    <property type="entry name" value="Znf_SWIM"/>
</dbReference>
<dbReference type="PROSITE" id="PS50966">
    <property type="entry name" value="ZF_SWIM"/>
    <property type="match status" value="1"/>
</dbReference>
<feature type="compositionally biased region" description="Basic residues" evidence="2">
    <location>
        <begin position="164"/>
        <end position="181"/>
    </location>
</feature>
<evidence type="ECO:0000259" key="3">
    <source>
        <dbReference type="PROSITE" id="PS50966"/>
    </source>
</evidence>
<keyword evidence="1" id="KW-0479">Metal-binding</keyword>
<feature type="compositionally biased region" description="Polar residues" evidence="2">
    <location>
        <begin position="152"/>
        <end position="163"/>
    </location>
</feature>
<reference evidence="4 5" key="1">
    <citation type="submission" date="2018-08" db="EMBL/GenBank/DDBJ databases">
        <title>Complete genome sequencing of Blastochloris tepida GI.</title>
        <authorList>
            <person name="Tsukatani Y."/>
            <person name="Mori H."/>
        </authorList>
    </citation>
    <scope>NUCLEOTIDE SEQUENCE [LARGE SCALE GENOMIC DNA]</scope>
    <source>
        <strain evidence="4 5">GI</strain>
    </source>
</reference>
<dbReference type="RefSeq" id="WP_126397917.1">
    <property type="nucleotide sequence ID" value="NZ_AP018907.1"/>
</dbReference>
<dbReference type="Proteomes" id="UP000266934">
    <property type="component" value="Chromosome"/>
</dbReference>
<feature type="region of interest" description="Disordered" evidence="2">
    <location>
        <begin position="147"/>
        <end position="181"/>
    </location>
</feature>
<name>A0A348FXY4_9HYPH</name>